<evidence type="ECO:0000256" key="2">
    <source>
        <dbReference type="ARBA" id="ARBA00023136"/>
    </source>
</evidence>
<organism evidence="4 5">
    <name type="scientific">Aliishimia ponticola</name>
    <dbReference type="NCBI Taxonomy" id="2499833"/>
    <lineage>
        <taxon>Bacteria</taxon>
        <taxon>Pseudomonadati</taxon>
        <taxon>Pseudomonadota</taxon>
        <taxon>Alphaproteobacteria</taxon>
        <taxon>Rhodobacterales</taxon>
        <taxon>Paracoccaceae</taxon>
        <taxon>Aliishimia</taxon>
    </lineage>
</organism>
<protein>
    <submittedName>
        <fullName evidence="4">Outer membrane protein assembly factor BamE</fullName>
    </submittedName>
</protein>
<name>A0A4S4NGJ3_9RHOB</name>
<evidence type="ECO:0000313" key="5">
    <source>
        <dbReference type="Proteomes" id="UP000306602"/>
    </source>
</evidence>
<keyword evidence="2" id="KW-0472">Membrane</keyword>
<accession>A0A4S4NGJ3</accession>
<comment type="caution">
    <text evidence="4">The sequence shown here is derived from an EMBL/GenBank/DDBJ whole genome shotgun (WGS) entry which is preliminary data.</text>
</comment>
<keyword evidence="5" id="KW-1185">Reference proteome</keyword>
<dbReference type="InterPro" id="IPR007450">
    <property type="entry name" value="BamE_dom"/>
</dbReference>
<sequence length="149" mass="16205">MGNAIGKLRLVGPLVLVLALGACSASFRSHGYVPPSDQLEEIVVGVDTRDSVAETIGSPTSSSLVNDTGYYYVRQRVRSFAFTAPTVVDREVLAITFDQQGVVSNIERFGLEDGRVVTLERRVTESSVVDRTFLRQLLGSLGRIRPSGF</sequence>
<dbReference type="GO" id="GO:0019867">
    <property type="term" value="C:outer membrane"/>
    <property type="evidence" value="ECO:0007669"/>
    <property type="project" value="InterPro"/>
</dbReference>
<dbReference type="EMBL" id="SRKY01000001">
    <property type="protein sequence ID" value="THH38772.1"/>
    <property type="molecule type" value="Genomic_DNA"/>
</dbReference>
<dbReference type="Gene3D" id="3.30.1450.10">
    <property type="match status" value="1"/>
</dbReference>
<gene>
    <name evidence="4" type="ORF">E4Z66_04205</name>
</gene>
<dbReference type="InterPro" id="IPR037873">
    <property type="entry name" value="BamE-like"/>
</dbReference>
<dbReference type="Pfam" id="PF04355">
    <property type="entry name" value="BamE"/>
    <property type="match status" value="1"/>
</dbReference>
<proteinExistence type="predicted"/>
<dbReference type="RefSeq" id="WP_136461667.1">
    <property type="nucleotide sequence ID" value="NZ_SRKY01000001.1"/>
</dbReference>
<dbReference type="Proteomes" id="UP000306602">
    <property type="component" value="Unassembled WGS sequence"/>
</dbReference>
<dbReference type="PROSITE" id="PS51257">
    <property type="entry name" value="PROKAR_LIPOPROTEIN"/>
    <property type="match status" value="1"/>
</dbReference>
<keyword evidence="1" id="KW-0732">Signal</keyword>
<evidence type="ECO:0000256" key="1">
    <source>
        <dbReference type="ARBA" id="ARBA00022729"/>
    </source>
</evidence>
<reference evidence="4 5" key="1">
    <citation type="submission" date="2019-04" db="EMBL/GenBank/DDBJ databases">
        <title>Shimia ponticola sp. nov., isolated from seawater.</title>
        <authorList>
            <person name="Kim Y.-O."/>
            <person name="Yoon J.-H."/>
        </authorList>
    </citation>
    <scope>NUCLEOTIDE SEQUENCE [LARGE SCALE GENOMIC DNA]</scope>
    <source>
        <strain evidence="4 5">MYP11</strain>
    </source>
</reference>
<evidence type="ECO:0000313" key="4">
    <source>
        <dbReference type="EMBL" id="THH38772.1"/>
    </source>
</evidence>
<feature type="domain" description="Outer membrane protein assembly factor BamE" evidence="3">
    <location>
        <begin position="31"/>
        <end position="106"/>
    </location>
</feature>
<evidence type="ECO:0000259" key="3">
    <source>
        <dbReference type="Pfam" id="PF04355"/>
    </source>
</evidence>
<dbReference type="OrthoDB" id="7203955at2"/>
<dbReference type="AlphaFoldDB" id="A0A4S4NGJ3"/>